<dbReference type="Proteomes" id="UP000008957">
    <property type="component" value="Chromosome"/>
</dbReference>
<proteinExistence type="predicted"/>
<evidence type="ECO:0000313" key="1">
    <source>
        <dbReference type="EMBL" id="CBL28046.1"/>
    </source>
</evidence>
<gene>
    <name evidence="1" type="ORF">SY1_06870</name>
</gene>
<organism evidence="1 2">
    <name type="scientific">Fretibacterium fastidiosum</name>
    <dbReference type="NCBI Taxonomy" id="651822"/>
    <lineage>
        <taxon>Bacteria</taxon>
        <taxon>Thermotogati</taxon>
        <taxon>Synergistota</taxon>
        <taxon>Synergistia</taxon>
        <taxon>Synergistales</taxon>
        <taxon>Aminobacteriaceae</taxon>
        <taxon>Fretibacterium</taxon>
    </lineage>
</organism>
<dbReference type="KEGG" id="sbr:SY1_06870"/>
<evidence type="ECO:0000313" key="2">
    <source>
        <dbReference type="Proteomes" id="UP000008957"/>
    </source>
</evidence>
<sequence>MLELHVSGEAVKMAFPLHSSLEGYSSSRGVFAPPSSTVIPWRLSGFRSRAVCLNLNRMSPLRWLSDSKAASSLLLSVRTGMSTDLGQVAGSRVLKLV</sequence>
<reference evidence="1 2" key="2">
    <citation type="submission" date="2010-03" db="EMBL/GenBank/DDBJ databases">
        <authorList>
            <person name="Pajon A."/>
        </authorList>
    </citation>
    <scope>NUCLEOTIDE SEQUENCE [LARGE SCALE GENOMIC DNA]</scope>
    <source>
        <strain evidence="1 2">SGP1</strain>
    </source>
</reference>
<accession>A0AB94IW81</accession>
<dbReference type="AlphaFoldDB" id="A0AB94IW81"/>
<name>A0AB94IW81_9BACT</name>
<reference evidence="2" key="1">
    <citation type="submission" date="2010-03" db="EMBL/GenBank/DDBJ databases">
        <title>The genome sequence of Synergistetes sp. SGP1.</title>
        <authorList>
            <consortium name="metaHIT consortium -- http://www.metahit.eu/"/>
            <person name="Pajon A."/>
            <person name="Turner K."/>
            <person name="Parkhill J."/>
            <person name="Wade W."/>
            <person name="Vartoukian S."/>
        </authorList>
    </citation>
    <scope>NUCLEOTIDE SEQUENCE [LARGE SCALE GENOMIC DNA]</scope>
    <source>
        <strain evidence="2">SGP1</strain>
    </source>
</reference>
<keyword evidence="2" id="KW-1185">Reference proteome</keyword>
<dbReference type="EMBL" id="FP929056">
    <property type="protein sequence ID" value="CBL28046.1"/>
    <property type="molecule type" value="Genomic_DNA"/>
</dbReference>
<protein>
    <submittedName>
        <fullName evidence="1">Uncharacterized protein</fullName>
    </submittedName>
</protein>